<reference evidence="1" key="1">
    <citation type="journal article" date="2021" name="Environ. Microbiol.">
        <title>Gene family expansions and transcriptome signatures uncover fungal adaptations to wood decay.</title>
        <authorList>
            <person name="Hage H."/>
            <person name="Miyauchi S."/>
            <person name="Viragh M."/>
            <person name="Drula E."/>
            <person name="Min B."/>
            <person name="Chaduli D."/>
            <person name="Navarro D."/>
            <person name="Favel A."/>
            <person name="Norest M."/>
            <person name="Lesage-Meessen L."/>
            <person name="Balint B."/>
            <person name="Merenyi Z."/>
            <person name="de Eugenio L."/>
            <person name="Morin E."/>
            <person name="Martinez A.T."/>
            <person name="Baldrian P."/>
            <person name="Stursova M."/>
            <person name="Martinez M.J."/>
            <person name="Novotny C."/>
            <person name="Magnuson J.K."/>
            <person name="Spatafora J.W."/>
            <person name="Maurice S."/>
            <person name="Pangilinan J."/>
            <person name="Andreopoulos W."/>
            <person name="LaButti K."/>
            <person name="Hundley H."/>
            <person name="Na H."/>
            <person name="Kuo A."/>
            <person name="Barry K."/>
            <person name="Lipzen A."/>
            <person name="Henrissat B."/>
            <person name="Riley R."/>
            <person name="Ahrendt S."/>
            <person name="Nagy L.G."/>
            <person name="Grigoriev I.V."/>
            <person name="Martin F."/>
            <person name="Rosso M.N."/>
        </authorList>
    </citation>
    <scope>NUCLEOTIDE SEQUENCE</scope>
    <source>
        <strain evidence="1">CBS 384.51</strain>
    </source>
</reference>
<organism evidence="1 2">
    <name type="scientific">Irpex rosettiformis</name>
    <dbReference type="NCBI Taxonomy" id="378272"/>
    <lineage>
        <taxon>Eukaryota</taxon>
        <taxon>Fungi</taxon>
        <taxon>Dikarya</taxon>
        <taxon>Basidiomycota</taxon>
        <taxon>Agaricomycotina</taxon>
        <taxon>Agaricomycetes</taxon>
        <taxon>Polyporales</taxon>
        <taxon>Irpicaceae</taxon>
        <taxon>Irpex</taxon>
    </lineage>
</organism>
<gene>
    <name evidence="1" type="ORF">BDY19DRAFT_241483</name>
</gene>
<evidence type="ECO:0000313" key="1">
    <source>
        <dbReference type="EMBL" id="KAI0087652.1"/>
    </source>
</evidence>
<comment type="caution">
    <text evidence="1">The sequence shown here is derived from an EMBL/GenBank/DDBJ whole genome shotgun (WGS) entry which is preliminary data.</text>
</comment>
<evidence type="ECO:0000313" key="2">
    <source>
        <dbReference type="Proteomes" id="UP001055072"/>
    </source>
</evidence>
<sequence>MAGKRSSRRRKGSQTYGRYESSKVVQCDDCKEFVDARGFHQHAKAHKETKERVARMEAKRRQREDDDHMARSPKRGRHSRQVDPELPQSPSLPTSHLDISHDTPVTCVDEEAATQHQAHLDSECEDFEQDHDFVSQHGTVQRDNSSPPPSASQEIPLPSITSPQVPPALDDIKVEYHRASGRETKFYKFSDFTRDEPVEDAQIPSSASEPWKPFNSRLDFDFAELTHETHMNNKQIERLLDIVHRAVSNKDRFTFDNAADVDLAWAKARLLFPSFEVSTYPVDYKDEQYTFEFHHRPLWPWLMSQVQDPLLAKHWRWDAQRLYKYNGTEWVRFYDEPWTAESFSKAQSRITMIDPNGKPFAIILWADTSKLSTFGTQKGHFIIARAGNLPEFIRNGSSIGGGRIVGFVPLIANEDPGEKGKVKYINFKHAVYHEAWHEFLKDVALYSRTGYHVACGDTIPRSLFPYIHIVVADYQEQCYFCLLRGLRGLAPCPVCLIPKGMLSNITTKYAYRVASEVQALVEKEERKGVKEKVLKNYGLRAVKNALWDIENTDVHAAMSFDRLHAYTLGLFQDHLIPQLKLVVASLDRSASVQIENSVKGMPPWPELSHFNGILSLDFGDGKKWDDIAKFIVNVIHHVLTPQKTQKGFALLRLIRKFVELNRFLSMEVQTTKTIAAFRRTLKAFHARLQDYKHECQDDEQPKDWDAAIKVHSHTHAPRDIIMKGVLSNMDTKPNEQLNGPMRKAYQLRTNFKNVEGQLGKIDDKSLASCSIRAHIDALDSANAKPPDDEPKISEFQFNNVYLGSRIVSSVEGLLQGINGDRAFDAFKSRLSVCVNELRVREGKGFKPVNNADKIVDCGYLRADYESAVSWRLETDLLRCNPCRNQNPRYDTVIVDDGDSGVILCRLVRIFTYTAIGDEDTYALILAQPLNAPTGNRSGDYEVGLCRVREKGRHQARVLPARSIIRGALVVEDPTHVGEYTVVDTIDNDMFLRCMELFPHRDIETV</sequence>
<protein>
    <submittedName>
        <fullName evidence="1">Uncharacterized protein</fullName>
    </submittedName>
</protein>
<keyword evidence="2" id="KW-1185">Reference proteome</keyword>
<accession>A0ACB8TZY8</accession>
<proteinExistence type="predicted"/>
<dbReference type="Proteomes" id="UP001055072">
    <property type="component" value="Unassembled WGS sequence"/>
</dbReference>
<name>A0ACB8TZY8_9APHY</name>
<dbReference type="EMBL" id="MU274917">
    <property type="protein sequence ID" value="KAI0087652.1"/>
    <property type="molecule type" value="Genomic_DNA"/>
</dbReference>